<organism evidence="5 6">
    <name type="scientific">Aduncisulcus paluster</name>
    <dbReference type="NCBI Taxonomy" id="2918883"/>
    <lineage>
        <taxon>Eukaryota</taxon>
        <taxon>Metamonada</taxon>
        <taxon>Carpediemonas-like organisms</taxon>
        <taxon>Aduncisulcus</taxon>
    </lineage>
</organism>
<dbReference type="InterPro" id="IPR026591">
    <property type="entry name" value="Sirtuin_cat_small_dom_sf"/>
</dbReference>
<keyword evidence="3" id="KW-0479">Metal-binding</keyword>
<keyword evidence="3" id="KW-0862">Zinc</keyword>
<keyword evidence="2" id="KW-0520">NAD</keyword>
<feature type="binding site" evidence="3">
    <location>
        <position position="167"/>
    </location>
    <ligand>
        <name>Zn(2+)</name>
        <dbReference type="ChEBI" id="CHEBI:29105"/>
    </ligand>
</feature>
<comment type="caution">
    <text evidence="5">The sequence shown here is derived from an EMBL/GenBank/DDBJ whole genome shotgun (WGS) entry which is preliminary data.</text>
</comment>
<feature type="domain" description="Deacetylase sirtuin-type" evidence="4">
    <location>
        <begin position="1"/>
        <end position="266"/>
    </location>
</feature>
<dbReference type="Gene3D" id="3.30.1600.10">
    <property type="entry name" value="SIR2/SIRT2 'Small Domain"/>
    <property type="match status" value="1"/>
</dbReference>
<keyword evidence="1" id="KW-0808">Transferase</keyword>
<dbReference type="PANTHER" id="PTHR11085:SF10">
    <property type="entry name" value="NAD-DEPENDENT PROTEIN DEACYLASE SIRTUIN-5, MITOCHONDRIAL-RELATED"/>
    <property type="match status" value="1"/>
</dbReference>
<evidence type="ECO:0000256" key="2">
    <source>
        <dbReference type="ARBA" id="ARBA00023027"/>
    </source>
</evidence>
<dbReference type="Proteomes" id="UP001057375">
    <property type="component" value="Unassembled WGS sequence"/>
</dbReference>
<feature type="binding site" evidence="3">
    <location>
        <position position="130"/>
    </location>
    <ligand>
        <name>Zn(2+)</name>
        <dbReference type="ChEBI" id="CHEBI:29105"/>
    </ligand>
</feature>
<feature type="binding site" evidence="3">
    <location>
        <position position="135"/>
    </location>
    <ligand>
        <name>Zn(2+)</name>
        <dbReference type="ChEBI" id="CHEBI:29105"/>
    </ligand>
</feature>
<dbReference type="EMBL" id="BQXS01010938">
    <property type="protein sequence ID" value="GKT35186.1"/>
    <property type="molecule type" value="Genomic_DNA"/>
</dbReference>
<dbReference type="InterPro" id="IPR050134">
    <property type="entry name" value="NAD-dep_sirtuin_deacylases"/>
</dbReference>
<dbReference type="InterPro" id="IPR026590">
    <property type="entry name" value="Ssirtuin_cat_dom"/>
</dbReference>
<feature type="active site" description="Proton acceptor" evidence="3">
    <location>
        <position position="122"/>
    </location>
</feature>
<protein>
    <submittedName>
        <fullName evidence="5">NAD-dependent deacetylase sir2E</fullName>
    </submittedName>
</protein>
<evidence type="ECO:0000256" key="3">
    <source>
        <dbReference type="PROSITE-ProRule" id="PRU00236"/>
    </source>
</evidence>
<evidence type="ECO:0000313" key="6">
    <source>
        <dbReference type="Proteomes" id="UP001057375"/>
    </source>
</evidence>
<dbReference type="PROSITE" id="PS51257">
    <property type="entry name" value="PROKAR_LIPOPROTEIN"/>
    <property type="match status" value="1"/>
</dbReference>
<gene>
    <name evidence="5" type="ORF">ADUPG1_008396</name>
</gene>
<sequence>MKVFSQLVDLFLAGKRILFITGAGLSCASGIRSYRSGPRAIWSDKVLEWGTTEKFRKDPSLWWSHYWLQTHNMDEFCSAKPNAGHYAITDLSKFCDAHVITQNIDSLHLKSGLSPECLVECHGRIGKYRCLSPCCPFSSSRILSIPDLSVFSTPSEYPSAPFSPPLCPSCGNAVFPMALMFDENYNTHGFFKSDTMEEWISSHDAYVFVGTSFAVGVTSQCVDTARRKRRPAFSINISNEEMKGIRNIVGKAEEILPALRDEVKRRAETKAGRPVLWIVSKSKK</sequence>
<dbReference type="Pfam" id="PF02146">
    <property type="entry name" value="SIR2"/>
    <property type="match status" value="1"/>
</dbReference>
<proteinExistence type="predicted"/>
<name>A0ABQ5KRT8_9EUKA</name>
<dbReference type="SUPFAM" id="SSF52467">
    <property type="entry name" value="DHS-like NAD/FAD-binding domain"/>
    <property type="match status" value="1"/>
</dbReference>
<evidence type="ECO:0000256" key="1">
    <source>
        <dbReference type="ARBA" id="ARBA00022679"/>
    </source>
</evidence>
<reference evidence="5" key="1">
    <citation type="submission" date="2022-03" db="EMBL/GenBank/DDBJ databases">
        <title>Draft genome sequence of Aduncisulcus paluster, a free-living microaerophilic Fornicata.</title>
        <authorList>
            <person name="Yuyama I."/>
            <person name="Kume K."/>
            <person name="Tamura T."/>
            <person name="Inagaki Y."/>
            <person name="Hashimoto T."/>
        </authorList>
    </citation>
    <scope>NUCLEOTIDE SEQUENCE</scope>
    <source>
        <strain evidence="5">NY0171</strain>
    </source>
</reference>
<dbReference type="InterPro" id="IPR003000">
    <property type="entry name" value="Sirtuin"/>
</dbReference>
<accession>A0ABQ5KRT8</accession>
<dbReference type="PANTHER" id="PTHR11085">
    <property type="entry name" value="NAD-DEPENDENT PROTEIN DEACYLASE SIRTUIN-5, MITOCHONDRIAL-RELATED"/>
    <property type="match status" value="1"/>
</dbReference>
<dbReference type="InterPro" id="IPR029035">
    <property type="entry name" value="DHS-like_NAD/FAD-binding_dom"/>
</dbReference>
<keyword evidence="6" id="KW-1185">Reference proteome</keyword>
<feature type="binding site" evidence="3">
    <location>
        <position position="170"/>
    </location>
    <ligand>
        <name>Zn(2+)</name>
        <dbReference type="ChEBI" id="CHEBI:29105"/>
    </ligand>
</feature>
<dbReference type="PROSITE" id="PS50305">
    <property type="entry name" value="SIRTUIN"/>
    <property type="match status" value="1"/>
</dbReference>
<evidence type="ECO:0000313" key="5">
    <source>
        <dbReference type="EMBL" id="GKT35186.1"/>
    </source>
</evidence>
<dbReference type="Gene3D" id="3.40.50.1220">
    <property type="entry name" value="TPP-binding domain"/>
    <property type="match status" value="1"/>
</dbReference>
<evidence type="ECO:0000259" key="4">
    <source>
        <dbReference type="PROSITE" id="PS50305"/>
    </source>
</evidence>